<organism evidence="3">
    <name type="scientific">marine sediment metagenome</name>
    <dbReference type="NCBI Taxonomy" id="412755"/>
    <lineage>
        <taxon>unclassified sequences</taxon>
        <taxon>metagenomes</taxon>
        <taxon>ecological metagenomes</taxon>
    </lineage>
</organism>
<sequence length="263" mass="29422">DIINSEIYITPPDDPMKISKIIYENGGWKIFGTSNKYNLTFILNEDYTKLTDLPPDMIREIGLELSLNDLFNLCRVNKKLNKFLCDDEIYWRLRYERDFGRASPHPKSWKELYKTEGIVWVSGHNESGQLGLGKFTQNIVNTPIQIPSIKAKAVACGSSHSMIIDTSANVWAFGNNDHGQLGLGDLLCRNKPTQILNVKAKTISCGQEHTIIIDTTASLWSFGHNIDGQLGLGDNNDRCTPAQIYDTKAKAISCGGYCSMIID</sequence>
<dbReference type="InterPro" id="IPR000408">
    <property type="entry name" value="Reg_chr_condens"/>
</dbReference>
<gene>
    <name evidence="3" type="ORF">S03H2_48981</name>
</gene>
<comment type="caution">
    <text evidence="3">The sequence shown here is derived from an EMBL/GenBank/DDBJ whole genome shotgun (WGS) entry which is preliminary data.</text>
</comment>
<dbReference type="InterPro" id="IPR036047">
    <property type="entry name" value="F-box-like_dom_sf"/>
</dbReference>
<dbReference type="InterPro" id="IPR009091">
    <property type="entry name" value="RCC1/BLIP-II"/>
</dbReference>
<dbReference type="SUPFAM" id="SSF81383">
    <property type="entry name" value="F-box domain"/>
    <property type="match status" value="1"/>
</dbReference>
<dbReference type="Pfam" id="PF00646">
    <property type="entry name" value="F-box"/>
    <property type="match status" value="1"/>
</dbReference>
<reference evidence="3" key="1">
    <citation type="journal article" date="2014" name="Front. Microbiol.">
        <title>High frequency of phylogenetically diverse reductive dehalogenase-homologous genes in deep subseafloor sedimentary metagenomes.</title>
        <authorList>
            <person name="Kawai M."/>
            <person name="Futagami T."/>
            <person name="Toyoda A."/>
            <person name="Takaki Y."/>
            <person name="Nishi S."/>
            <person name="Hori S."/>
            <person name="Arai W."/>
            <person name="Tsubouchi T."/>
            <person name="Morono Y."/>
            <person name="Uchiyama I."/>
            <person name="Ito T."/>
            <person name="Fujiyama A."/>
            <person name="Inagaki F."/>
            <person name="Takami H."/>
        </authorList>
    </citation>
    <scope>NUCLEOTIDE SEQUENCE</scope>
    <source>
        <strain evidence="3">Expedition CK06-06</strain>
    </source>
</reference>
<evidence type="ECO:0000256" key="1">
    <source>
        <dbReference type="ARBA" id="ARBA00022737"/>
    </source>
</evidence>
<keyword evidence="1" id="KW-0677">Repeat</keyword>
<dbReference type="InterPro" id="IPR001810">
    <property type="entry name" value="F-box_dom"/>
</dbReference>
<feature type="non-terminal residue" evidence="3">
    <location>
        <position position="1"/>
    </location>
</feature>
<dbReference type="AlphaFoldDB" id="X1IHR6"/>
<dbReference type="PANTHER" id="PTHR22870">
    <property type="entry name" value="REGULATOR OF CHROMOSOME CONDENSATION"/>
    <property type="match status" value="1"/>
</dbReference>
<dbReference type="PANTHER" id="PTHR22870:SF408">
    <property type="entry name" value="OS09G0560450 PROTEIN"/>
    <property type="match status" value="1"/>
</dbReference>
<dbReference type="PROSITE" id="PS50012">
    <property type="entry name" value="RCC1_3"/>
    <property type="match status" value="3"/>
</dbReference>
<evidence type="ECO:0000313" key="3">
    <source>
        <dbReference type="EMBL" id="GAH68795.1"/>
    </source>
</evidence>
<dbReference type="PRINTS" id="PR00633">
    <property type="entry name" value="RCCNDNSATION"/>
</dbReference>
<dbReference type="SMART" id="SM00256">
    <property type="entry name" value="FBOX"/>
    <property type="match status" value="1"/>
</dbReference>
<dbReference type="InterPro" id="IPR051210">
    <property type="entry name" value="Ub_ligase/GEF_domain"/>
</dbReference>
<dbReference type="Gene3D" id="1.20.1280.50">
    <property type="match status" value="1"/>
</dbReference>
<dbReference type="Pfam" id="PF00415">
    <property type="entry name" value="RCC1"/>
    <property type="match status" value="3"/>
</dbReference>
<name>X1IHR6_9ZZZZ</name>
<dbReference type="PROSITE" id="PS50181">
    <property type="entry name" value="FBOX"/>
    <property type="match status" value="1"/>
</dbReference>
<dbReference type="EMBL" id="BARU01030923">
    <property type="protein sequence ID" value="GAH68795.1"/>
    <property type="molecule type" value="Genomic_DNA"/>
</dbReference>
<protein>
    <recommendedName>
        <fullName evidence="2">F-box domain-containing protein</fullName>
    </recommendedName>
</protein>
<feature type="non-terminal residue" evidence="3">
    <location>
        <position position="263"/>
    </location>
</feature>
<dbReference type="SUPFAM" id="SSF50985">
    <property type="entry name" value="RCC1/BLIP-II"/>
    <property type="match status" value="1"/>
</dbReference>
<dbReference type="Gene3D" id="2.130.10.30">
    <property type="entry name" value="Regulator of chromosome condensation 1/beta-lactamase-inhibitor protein II"/>
    <property type="match status" value="1"/>
</dbReference>
<accession>X1IHR6</accession>
<proteinExistence type="predicted"/>
<feature type="domain" description="F-box" evidence="2">
    <location>
        <begin position="47"/>
        <end position="93"/>
    </location>
</feature>
<evidence type="ECO:0000259" key="2">
    <source>
        <dbReference type="PROSITE" id="PS50181"/>
    </source>
</evidence>